<dbReference type="Proteomes" id="UP000285844">
    <property type="component" value="Unassembled WGS sequence"/>
</dbReference>
<organism evidence="3 4">
    <name type="scientific">Lachnospira eligens</name>
    <dbReference type="NCBI Taxonomy" id="39485"/>
    <lineage>
        <taxon>Bacteria</taxon>
        <taxon>Bacillati</taxon>
        <taxon>Bacillota</taxon>
        <taxon>Clostridia</taxon>
        <taxon>Lachnospirales</taxon>
        <taxon>Lachnospiraceae</taxon>
        <taxon>Lachnospira</taxon>
    </lineage>
</organism>
<dbReference type="InterPro" id="IPR002789">
    <property type="entry name" value="HerA_central"/>
</dbReference>
<proteinExistence type="predicted"/>
<dbReference type="AlphaFoldDB" id="A0A413Z1P4"/>
<sequence length="1035" mass="116231">MANELEITQAEMNNELDESINNATAIITKNYLDKLETLDIIAPSAEDVDIDIVECGKFYKLSKLVVNKEENFLNKLTTIVNVASSIDCSITTVIKSDGMKIDYYFGILSKNARDYKEISVKRRKANATAFKGALDGNLVGSDLTELSNDEVQLFKDRIFKGENKCYSSVSGIVGLRDEEDKSIEGYVQGIENLVDSLKGQKYTIVMIADPLSSSEIQTIKRGYELMHTELSRFARSSVTINENDTLSLSKARTQGISEGISKGISLTQSKTKSKGKSFGGSISAGVSFIASANLGFNFGRNSSVADTIGRNTSTTESSQRNKSVTDTSSSSKTEGRSLQLNYENRSVKMLLDKIDKHLERLDECESFGAFDCATYVIAENREIALNVASNYNALMRGKDSNVQSSHINLWYKPEDTQILAKYIGSLVHPRFIQNKEAKIIVTPASIVSGNELAIQIGLPKKSVAGITVIPMAPFGRNILDNKNDTLVLGKLYHMGHNEECGGKKQEVCIDIESLSMHTFITGSTGKGKSTAIYSILDKLLTHNVKGKDEKIKFMVIEPAKGEYKNRFGNYDNVHVYGTNYKKMPLLKINPFSFPDDIHVLEHIDRLIEIFNVCWPMYAAMPAVLKDSIERAYFVSGWNLETSECRYQDTKGNPLYPSFIDVLHQINKVMDDSAYSADSKGDYKGALCTRLKSLTNGLYSQIFTNDELSGKELFDENVIIDLSRTGSSETKSLIMGLLVMKLQEYRMANAGNGNAPLKHVTVLEEAHNILKRTSTEQSSESSNMLGKSVEMLANSIAEMRTYGEGFIIADQAPGLMDMSVIRNTNTKIILGLPDLQDRQLVGRAAGLNDDQIIELSRLKTFVAAVYQNNWLEPVLCNIDTNFKDTLLYSYVNDKTKNNAIYNYIDFILDTRSQQEKMDRKYIDTLNDGIYKINISSESRIAFIKLIEEKNDDIRIKYMGQILWDIFNTESALRMVEEKTDNIENWYQLIKEVLEPRLIDFTEEQQKEIVTLILLQKLERDGSQESKELLDRFVWNM</sequence>
<name>A0A413Z1P4_9FIRM</name>
<evidence type="ECO:0000259" key="2">
    <source>
        <dbReference type="Pfam" id="PF01935"/>
    </source>
</evidence>
<feature type="compositionally biased region" description="Low complexity" evidence="1">
    <location>
        <begin position="322"/>
        <end position="332"/>
    </location>
</feature>
<comment type="caution">
    <text evidence="3">The sequence shown here is derived from an EMBL/GenBank/DDBJ whole genome shotgun (WGS) entry which is preliminary data.</text>
</comment>
<dbReference type="InterPro" id="IPR008571">
    <property type="entry name" value="HerA-like"/>
</dbReference>
<gene>
    <name evidence="3" type="ORF">DW858_00005</name>
</gene>
<feature type="region of interest" description="Disordered" evidence="1">
    <location>
        <begin position="309"/>
        <end position="338"/>
    </location>
</feature>
<dbReference type="RefSeq" id="WP_118362208.1">
    <property type="nucleotide sequence ID" value="NZ_QSHM01000001.1"/>
</dbReference>
<evidence type="ECO:0000313" key="4">
    <source>
        <dbReference type="Proteomes" id="UP000285844"/>
    </source>
</evidence>
<dbReference type="EMBL" id="QSHM01000001">
    <property type="protein sequence ID" value="RHC15259.1"/>
    <property type="molecule type" value="Genomic_DNA"/>
</dbReference>
<evidence type="ECO:0000256" key="1">
    <source>
        <dbReference type="SAM" id="MobiDB-lite"/>
    </source>
</evidence>
<dbReference type="PANTHER" id="PTHR42957">
    <property type="entry name" value="HELICASE MJ1565-RELATED"/>
    <property type="match status" value="1"/>
</dbReference>
<feature type="compositionally biased region" description="Polar residues" evidence="1">
    <location>
        <begin position="309"/>
        <end position="321"/>
    </location>
</feature>
<dbReference type="Pfam" id="PF01935">
    <property type="entry name" value="DUF87"/>
    <property type="match status" value="1"/>
</dbReference>
<protein>
    <submittedName>
        <fullName evidence="3">DUF87 domain-containing protein</fullName>
    </submittedName>
</protein>
<reference evidence="3 4" key="1">
    <citation type="submission" date="2018-08" db="EMBL/GenBank/DDBJ databases">
        <title>A genome reference for cultivated species of the human gut microbiota.</title>
        <authorList>
            <person name="Zou Y."/>
            <person name="Xue W."/>
            <person name="Luo G."/>
        </authorList>
    </citation>
    <scope>NUCLEOTIDE SEQUENCE [LARGE SCALE GENOMIC DNA]</scope>
    <source>
        <strain evidence="3 4">AM37-3BH</strain>
    </source>
</reference>
<evidence type="ECO:0000313" key="3">
    <source>
        <dbReference type="EMBL" id="RHC15259.1"/>
    </source>
</evidence>
<accession>A0A413Z1P4</accession>
<dbReference type="InterPro" id="IPR027417">
    <property type="entry name" value="P-loop_NTPase"/>
</dbReference>
<dbReference type="PANTHER" id="PTHR42957:SF1">
    <property type="entry name" value="HELICASE MJ1565-RELATED"/>
    <property type="match status" value="1"/>
</dbReference>
<dbReference type="Gene3D" id="3.40.50.300">
    <property type="entry name" value="P-loop containing nucleotide triphosphate hydrolases"/>
    <property type="match status" value="2"/>
</dbReference>
<dbReference type="SUPFAM" id="SSF52540">
    <property type="entry name" value="P-loop containing nucleoside triphosphate hydrolases"/>
    <property type="match status" value="1"/>
</dbReference>
<feature type="domain" description="Helicase HerA central" evidence="2">
    <location>
        <begin position="502"/>
        <end position="736"/>
    </location>
</feature>